<protein>
    <recommendedName>
        <fullName evidence="3">UPF0122 protein JZ786_11905</fullName>
    </recommendedName>
</protein>
<dbReference type="Proteomes" id="UP000663505">
    <property type="component" value="Chromosome"/>
</dbReference>
<dbReference type="PANTHER" id="PTHR40083">
    <property type="entry name" value="UPF0122 PROTEIN CBO2450/CLC_2298"/>
    <property type="match status" value="1"/>
</dbReference>
<evidence type="ECO:0000256" key="1">
    <source>
        <dbReference type="ARBA" id="ARBA00008720"/>
    </source>
</evidence>
<comment type="similarity">
    <text evidence="1 3">Belongs to the UPF0122 family.</text>
</comment>
<evidence type="ECO:0000313" key="5">
    <source>
        <dbReference type="Proteomes" id="UP000663505"/>
    </source>
</evidence>
<dbReference type="Gene3D" id="1.10.10.10">
    <property type="entry name" value="Winged helix-like DNA-binding domain superfamily/Winged helix DNA-binding domain"/>
    <property type="match status" value="1"/>
</dbReference>
<evidence type="ECO:0000313" key="4">
    <source>
        <dbReference type="EMBL" id="QSO49838.1"/>
    </source>
</evidence>
<dbReference type="KEGG" id="afx:JZ786_11905"/>
<dbReference type="CDD" id="cd06171">
    <property type="entry name" value="Sigma70_r4"/>
    <property type="match status" value="1"/>
</dbReference>
<dbReference type="EMBL" id="CP071182">
    <property type="protein sequence ID" value="QSO49838.1"/>
    <property type="molecule type" value="Genomic_DNA"/>
</dbReference>
<accession>A0A9X7W4N0</accession>
<dbReference type="Pfam" id="PF04297">
    <property type="entry name" value="UPF0122"/>
    <property type="match status" value="1"/>
</dbReference>
<dbReference type="AlphaFoldDB" id="A0A9X7W4N0"/>
<comment type="function">
    <text evidence="2 3">Might take part in the signal recognition particle (SRP) pathway. This is inferred from the conservation of its genetic proximity to ftsY/ffh. May be a regulatory protein.</text>
</comment>
<evidence type="ECO:0000256" key="3">
    <source>
        <dbReference type="HAMAP-Rule" id="MF_00245"/>
    </source>
</evidence>
<dbReference type="HAMAP" id="MF_00245">
    <property type="entry name" value="UPF0122"/>
    <property type="match status" value="1"/>
</dbReference>
<dbReference type="InterPro" id="IPR036388">
    <property type="entry name" value="WH-like_DNA-bd_sf"/>
</dbReference>
<evidence type="ECO:0000256" key="2">
    <source>
        <dbReference type="ARBA" id="ARBA00024764"/>
    </source>
</evidence>
<proteinExistence type="inferred from homology"/>
<gene>
    <name evidence="4" type="ORF">JZ786_11905</name>
</gene>
<organism evidence="4 5">
    <name type="scientific">Alicyclobacillus mengziensis</name>
    <dbReference type="NCBI Taxonomy" id="2931921"/>
    <lineage>
        <taxon>Bacteria</taxon>
        <taxon>Bacillati</taxon>
        <taxon>Bacillota</taxon>
        <taxon>Bacilli</taxon>
        <taxon>Bacillales</taxon>
        <taxon>Alicyclobacillaceae</taxon>
        <taxon>Alicyclobacillus</taxon>
    </lineage>
</organism>
<dbReference type="InterPro" id="IPR054831">
    <property type="entry name" value="UPF0122_fam_protein"/>
</dbReference>
<dbReference type="NCBIfam" id="NF045758">
    <property type="entry name" value="YlxM"/>
    <property type="match status" value="1"/>
</dbReference>
<dbReference type="GO" id="GO:0003677">
    <property type="term" value="F:DNA binding"/>
    <property type="evidence" value="ECO:0007669"/>
    <property type="project" value="UniProtKB-KW"/>
</dbReference>
<name>A0A9X7W4N0_9BACL</name>
<dbReference type="InterPro" id="IPR007394">
    <property type="entry name" value="UPF0122"/>
</dbReference>
<dbReference type="InterPro" id="IPR013324">
    <property type="entry name" value="RNA_pol_sigma_r3/r4-like"/>
</dbReference>
<sequence>MIEQVTRMGDLYDLYGALLTDRQKEMVELYYLDDWSLSEIASHFGVSRQAVHDNLHRSAEQLETYESALSLLETTRRDRELIKNLQTVFSSVRDHLPEAEQDEMQSALDALAAAWRMD</sequence>
<reference evidence="4 5" key="1">
    <citation type="submission" date="2021-02" db="EMBL/GenBank/DDBJ databases">
        <title>Alicyclobacillus curvatus sp. nov. and Alicyclobacillus mengziensis sp. nov., two acidophilic bacteria isolated from acid mine drainage.</title>
        <authorList>
            <person name="Huang Y."/>
        </authorList>
    </citation>
    <scope>NUCLEOTIDE SEQUENCE [LARGE SCALE GENOMIC DNA]</scope>
    <source>
        <strain evidence="4 5">S30H14</strain>
    </source>
</reference>
<dbReference type="PANTHER" id="PTHR40083:SF1">
    <property type="entry name" value="UPF0122 PROTEIN YLXM"/>
    <property type="match status" value="1"/>
</dbReference>
<keyword evidence="5" id="KW-1185">Reference proteome</keyword>
<dbReference type="SUPFAM" id="SSF88659">
    <property type="entry name" value="Sigma3 and sigma4 domains of RNA polymerase sigma factors"/>
    <property type="match status" value="1"/>
</dbReference>
<keyword evidence="4" id="KW-0238">DNA-binding</keyword>